<evidence type="ECO:0000256" key="3">
    <source>
        <dbReference type="ARBA" id="ARBA00022989"/>
    </source>
</evidence>
<dbReference type="Gene3D" id="1.20.1070.10">
    <property type="entry name" value="Rhodopsin 7-helix transmembrane proteins"/>
    <property type="match status" value="1"/>
</dbReference>
<feature type="transmembrane region" description="Helical" evidence="9">
    <location>
        <begin position="236"/>
        <end position="259"/>
    </location>
</feature>
<gene>
    <name evidence="11" type="primary">RvY_08613-1</name>
    <name evidence="11" type="synonym">RvY_08613.1</name>
    <name evidence="11" type="ORF">RvY_08613</name>
</gene>
<proteinExistence type="predicted"/>
<evidence type="ECO:0000256" key="7">
    <source>
        <dbReference type="ARBA" id="ARBA00023224"/>
    </source>
</evidence>
<dbReference type="OrthoDB" id="5981855at2759"/>
<feature type="transmembrane region" description="Helical" evidence="9">
    <location>
        <begin position="54"/>
        <end position="76"/>
    </location>
</feature>
<feature type="compositionally biased region" description="Low complexity" evidence="8">
    <location>
        <begin position="427"/>
        <end position="450"/>
    </location>
</feature>
<dbReference type="GO" id="GO:0004930">
    <property type="term" value="F:G protein-coupled receptor activity"/>
    <property type="evidence" value="ECO:0007669"/>
    <property type="project" value="UniProtKB-KW"/>
</dbReference>
<evidence type="ECO:0000313" key="11">
    <source>
        <dbReference type="EMBL" id="GAU97290.1"/>
    </source>
</evidence>
<dbReference type="PRINTS" id="PR00237">
    <property type="entry name" value="GPCRRHODOPSN"/>
</dbReference>
<evidence type="ECO:0000256" key="4">
    <source>
        <dbReference type="ARBA" id="ARBA00023040"/>
    </source>
</evidence>
<evidence type="ECO:0000256" key="1">
    <source>
        <dbReference type="ARBA" id="ARBA00004141"/>
    </source>
</evidence>
<feature type="transmembrane region" description="Helical" evidence="9">
    <location>
        <begin position="88"/>
        <end position="108"/>
    </location>
</feature>
<feature type="transmembrane region" description="Helical" evidence="9">
    <location>
        <begin position="128"/>
        <end position="149"/>
    </location>
</feature>
<keyword evidence="4" id="KW-0297">G-protein coupled receptor</keyword>
<evidence type="ECO:0000256" key="2">
    <source>
        <dbReference type="ARBA" id="ARBA00022692"/>
    </source>
</evidence>
<feature type="region of interest" description="Disordered" evidence="8">
    <location>
        <begin position="419"/>
        <end position="472"/>
    </location>
</feature>
<evidence type="ECO:0000259" key="10">
    <source>
        <dbReference type="PROSITE" id="PS50262"/>
    </source>
</evidence>
<sequence>MSSVGNSSPFEEGEVNLNYVDFPLGNDSTFYSDFAGSAELDQYTLPYEVQVGLLFLYGLNIFFSVAGNIVVIYVFSYGRKSRTELAPFLINLAISDLIMALFCMPFTSTQVLLGKWIYPHFLCPAVSFMQHTSVSASIYTQAFISIDRLRSICRPFRQLLRATNTSNQLLIILCLIWLWSLLQASVQLFVSQVQITSEHSEDGNASNIYLCLETWPDDLDRTDVEDRQTSLYSRYYTIWVFSVDYVIPLFCIGCAYSYIGRKLWERTTPGEAAETRDKHQLQSKRKVIKMLALMVLSFGLLWLPLHIFFLLHDFSAFLKNLPPKYYHMLFVCCHFVSMLTVAINIIIYVVVNKNFKNDFWSLLDRHCLKCLTYSESRREAAALRRSVPNITQGPFRRSIYHHQLPGDSNNASLRANGRRYTAPRSMRSSGPRSAVPRSSSSLRSASHTASLPLIDYNRNGQSKAQSLPPRFSQTQPGGVKCFLCGSTHSKGRPCVQMNLSGSGYNSFISVPSTQRTPRSSPTIP</sequence>
<protein>
    <recommendedName>
        <fullName evidence="10">G-protein coupled receptors family 1 profile domain-containing protein</fullName>
    </recommendedName>
</protein>
<name>A0A1D1V8R2_RAMVA</name>
<dbReference type="Pfam" id="PF00001">
    <property type="entry name" value="7tm_1"/>
    <property type="match status" value="1"/>
</dbReference>
<dbReference type="STRING" id="947166.A0A1D1V8R2"/>
<feature type="transmembrane region" description="Helical" evidence="9">
    <location>
        <begin position="287"/>
        <end position="305"/>
    </location>
</feature>
<dbReference type="GO" id="GO:0005886">
    <property type="term" value="C:plasma membrane"/>
    <property type="evidence" value="ECO:0007669"/>
    <property type="project" value="TreeGrafter"/>
</dbReference>
<organism evidence="11 12">
    <name type="scientific">Ramazzottius varieornatus</name>
    <name type="common">Water bear</name>
    <name type="synonym">Tardigrade</name>
    <dbReference type="NCBI Taxonomy" id="947166"/>
    <lineage>
        <taxon>Eukaryota</taxon>
        <taxon>Metazoa</taxon>
        <taxon>Ecdysozoa</taxon>
        <taxon>Tardigrada</taxon>
        <taxon>Eutardigrada</taxon>
        <taxon>Parachela</taxon>
        <taxon>Hypsibioidea</taxon>
        <taxon>Ramazzottiidae</taxon>
        <taxon>Ramazzottius</taxon>
    </lineage>
</organism>
<comment type="caution">
    <text evidence="11">The sequence shown here is derived from an EMBL/GenBank/DDBJ whole genome shotgun (WGS) entry which is preliminary data.</text>
</comment>
<dbReference type="SUPFAM" id="SSF81321">
    <property type="entry name" value="Family A G protein-coupled receptor-like"/>
    <property type="match status" value="1"/>
</dbReference>
<dbReference type="InterPro" id="IPR017452">
    <property type="entry name" value="GPCR_Rhodpsn_7TM"/>
</dbReference>
<evidence type="ECO:0000256" key="5">
    <source>
        <dbReference type="ARBA" id="ARBA00023136"/>
    </source>
</evidence>
<keyword evidence="2 9" id="KW-0812">Transmembrane</keyword>
<dbReference type="InterPro" id="IPR000276">
    <property type="entry name" value="GPCR_Rhodpsn"/>
</dbReference>
<keyword evidence="7" id="KW-0807">Transducer</keyword>
<evidence type="ECO:0000256" key="9">
    <source>
        <dbReference type="SAM" id="Phobius"/>
    </source>
</evidence>
<dbReference type="EMBL" id="BDGG01000004">
    <property type="protein sequence ID" value="GAU97290.1"/>
    <property type="molecule type" value="Genomic_DNA"/>
</dbReference>
<feature type="transmembrane region" description="Helical" evidence="9">
    <location>
        <begin position="325"/>
        <end position="351"/>
    </location>
</feature>
<dbReference type="PROSITE" id="PS50262">
    <property type="entry name" value="G_PROTEIN_RECEP_F1_2"/>
    <property type="match status" value="1"/>
</dbReference>
<evidence type="ECO:0000256" key="6">
    <source>
        <dbReference type="ARBA" id="ARBA00023170"/>
    </source>
</evidence>
<feature type="compositionally biased region" description="Polar residues" evidence="8">
    <location>
        <begin position="458"/>
        <end position="472"/>
    </location>
</feature>
<evidence type="ECO:0000256" key="8">
    <source>
        <dbReference type="SAM" id="MobiDB-lite"/>
    </source>
</evidence>
<reference evidence="11 12" key="1">
    <citation type="journal article" date="2016" name="Nat. Commun.">
        <title>Extremotolerant tardigrade genome and improved radiotolerance of human cultured cells by tardigrade-unique protein.</title>
        <authorList>
            <person name="Hashimoto T."/>
            <person name="Horikawa D.D."/>
            <person name="Saito Y."/>
            <person name="Kuwahara H."/>
            <person name="Kozuka-Hata H."/>
            <person name="Shin-I T."/>
            <person name="Minakuchi Y."/>
            <person name="Ohishi K."/>
            <person name="Motoyama A."/>
            <person name="Aizu T."/>
            <person name="Enomoto A."/>
            <person name="Kondo K."/>
            <person name="Tanaka S."/>
            <person name="Hara Y."/>
            <person name="Koshikawa S."/>
            <person name="Sagara H."/>
            <person name="Miura T."/>
            <person name="Yokobori S."/>
            <person name="Miyagawa K."/>
            <person name="Suzuki Y."/>
            <person name="Kubo T."/>
            <person name="Oyama M."/>
            <person name="Kohara Y."/>
            <person name="Fujiyama A."/>
            <person name="Arakawa K."/>
            <person name="Katayama T."/>
            <person name="Toyoda A."/>
            <person name="Kunieda T."/>
        </authorList>
    </citation>
    <scope>NUCLEOTIDE SEQUENCE [LARGE SCALE GENOMIC DNA]</scope>
    <source>
        <strain evidence="11 12">YOKOZUNA-1</strain>
    </source>
</reference>
<dbReference type="PANTHER" id="PTHR45695:SF9">
    <property type="entry name" value="LEUCOKININ RECEPTOR"/>
    <property type="match status" value="1"/>
</dbReference>
<dbReference type="Proteomes" id="UP000186922">
    <property type="component" value="Unassembled WGS sequence"/>
</dbReference>
<accession>A0A1D1V8R2</accession>
<keyword evidence="5 9" id="KW-0472">Membrane</keyword>
<evidence type="ECO:0000313" key="12">
    <source>
        <dbReference type="Proteomes" id="UP000186922"/>
    </source>
</evidence>
<dbReference type="PANTHER" id="PTHR45695">
    <property type="entry name" value="LEUCOKININ RECEPTOR-RELATED"/>
    <property type="match status" value="1"/>
</dbReference>
<feature type="domain" description="G-protein coupled receptors family 1 profile" evidence="10">
    <location>
        <begin position="67"/>
        <end position="348"/>
    </location>
</feature>
<keyword evidence="3 9" id="KW-1133">Transmembrane helix</keyword>
<keyword evidence="6" id="KW-0675">Receptor</keyword>
<comment type="subcellular location">
    <subcellularLocation>
        <location evidence="1">Membrane</location>
        <topology evidence="1">Multi-pass membrane protein</topology>
    </subcellularLocation>
</comment>
<feature type="transmembrane region" description="Helical" evidence="9">
    <location>
        <begin position="169"/>
        <end position="190"/>
    </location>
</feature>
<dbReference type="AlphaFoldDB" id="A0A1D1V8R2"/>
<keyword evidence="12" id="KW-1185">Reference proteome</keyword>